<dbReference type="Gene3D" id="3.30.2160.10">
    <property type="entry name" value="Hect, E3 ligase catalytic domain"/>
    <property type="match status" value="1"/>
</dbReference>
<dbReference type="InterPro" id="IPR035983">
    <property type="entry name" value="Hect_E3_ubiquitin_ligase"/>
</dbReference>
<dbReference type="GO" id="GO:0016567">
    <property type="term" value="P:protein ubiquitination"/>
    <property type="evidence" value="ECO:0007669"/>
    <property type="project" value="TreeGrafter"/>
</dbReference>
<protein>
    <recommendedName>
        <fullName evidence="3">HECT-type E3 ubiquitin transferase</fullName>
        <ecNumber evidence="3">2.3.2.26</ecNumber>
    </recommendedName>
</protein>
<dbReference type="GO" id="GO:0061630">
    <property type="term" value="F:ubiquitin protein ligase activity"/>
    <property type="evidence" value="ECO:0007669"/>
    <property type="project" value="UniProtKB-EC"/>
</dbReference>
<evidence type="ECO:0000259" key="7">
    <source>
        <dbReference type="PROSITE" id="PS50237"/>
    </source>
</evidence>
<comment type="pathway">
    <text evidence="2">Protein modification; protein ubiquitination.</text>
</comment>
<reference evidence="8 9" key="1">
    <citation type="submission" date="2018-11" db="EMBL/GenBank/DDBJ databases">
        <authorList>
            <consortium name="Pathogen Informatics"/>
        </authorList>
    </citation>
    <scope>NUCLEOTIDE SEQUENCE [LARGE SCALE GENOMIC DNA]</scope>
</reference>
<dbReference type="Gene3D" id="3.90.1750.10">
    <property type="entry name" value="Hect, E3 ligase catalytic domains"/>
    <property type="match status" value="1"/>
</dbReference>
<dbReference type="EMBL" id="UYRU01090462">
    <property type="protein sequence ID" value="VDN37213.1"/>
    <property type="molecule type" value="Genomic_DNA"/>
</dbReference>
<comment type="caution">
    <text evidence="6">Lacks conserved residue(s) required for the propagation of feature annotation.</text>
</comment>
<evidence type="ECO:0000256" key="4">
    <source>
        <dbReference type="ARBA" id="ARBA00022679"/>
    </source>
</evidence>
<dbReference type="Proteomes" id="UP000281553">
    <property type="component" value="Unassembled WGS sequence"/>
</dbReference>
<evidence type="ECO:0000256" key="6">
    <source>
        <dbReference type="PROSITE-ProRule" id="PRU00104"/>
    </source>
</evidence>
<dbReference type="AlphaFoldDB" id="A0A3P7NJC5"/>
<accession>A0A3P7NJC5</accession>
<keyword evidence="9" id="KW-1185">Reference proteome</keyword>
<dbReference type="InterPro" id="IPR050409">
    <property type="entry name" value="E3_ubiq-protein_ligase"/>
</dbReference>
<dbReference type="OrthoDB" id="423283at2759"/>
<name>A0A3P7NJC5_DIBLA</name>
<evidence type="ECO:0000313" key="8">
    <source>
        <dbReference type="EMBL" id="VDN37213.1"/>
    </source>
</evidence>
<gene>
    <name evidence="8" type="ORF">DILT_LOCUS17263</name>
</gene>
<evidence type="ECO:0000256" key="2">
    <source>
        <dbReference type="ARBA" id="ARBA00004906"/>
    </source>
</evidence>
<dbReference type="Pfam" id="PF00632">
    <property type="entry name" value="HECT"/>
    <property type="match status" value="1"/>
</dbReference>
<evidence type="ECO:0000256" key="1">
    <source>
        <dbReference type="ARBA" id="ARBA00000885"/>
    </source>
</evidence>
<dbReference type="EC" id="2.3.2.26" evidence="3"/>
<dbReference type="GO" id="GO:0005737">
    <property type="term" value="C:cytoplasm"/>
    <property type="evidence" value="ECO:0007669"/>
    <property type="project" value="TreeGrafter"/>
</dbReference>
<comment type="catalytic activity">
    <reaction evidence="1">
        <text>S-ubiquitinyl-[E2 ubiquitin-conjugating enzyme]-L-cysteine + [acceptor protein]-L-lysine = [E2 ubiquitin-conjugating enzyme]-L-cysteine + N(6)-ubiquitinyl-[acceptor protein]-L-lysine.</text>
        <dbReference type="EC" id="2.3.2.26"/>
    </reaction>
</comment>
<keyword evidence="5 6" id="KW-0833">Ubl conjugation pathway</keyword>
<dbReference type="GO" id="GO:0043161">
    <property type="term" value="P:proteasome-mediated ubiquitin-dependent protein catabolic process"/>
    <property type="evidence" value="ECO:0007669"/>
    <property type="project" value="TreeGrafter"/>
</dbReference>
<dbReference type="PROSITE" id="PS50237">
    <property type="entry name" value="HECT"/>
    <property type="match status" value="1"/>
</dbReference>
<dbReference type="SUPFAM" id="SSF56204">
    <property type="entry name" value="Hect, E3 ligase catalytic domain"/>
    <property type="match status" value="1"/>
</dbReference>
<feature type="domain" description="HECT" evidence="7">
    <location>
        <begin position="1"/>
        <end position="46"/>
    </location>
</feature>
<evidence type="ECO:0000256" key="3">
    <source>
        <dbReference type="ARBA" id="ARBA00012485"/>
    </source>
</evidence>
<dbReference type="InterPro" id="IPR000569">
    <property type="entry name" value="HECT_dom"/>
</dbReference>
<sequence length="46" mass="5516">MALYHGKFIDNGFTLPFYKRLLNKPLCLKDLQSVDEEYYNSLLYIQ</sequence>
<keyword evidence="4" id="KW-0808">Transferase</keyword>
<dbReference type="PANTHER" id="PTHR11254:SF429">
    <property type="entry name" value="E3 UBIQUITIN-PROTEIN LIGASE SU(DX)"/>
    <property type="match status" value="1"/>
</dbReference>
<dbReference type="PANTHER" id="PTHR11254">
    <property type="entry name" value="HECT DOMAIN UBIQUITIN-PROTEIN LIGASE"/>
    <property type="match status" value="1"/>
</dbReference>
<organism evidence="8 9">
    <name type="scientific">Dibothriocephalus latus</name>
    <name type="common">Fish tapeworm</name>
    <name type="synonym">Diphyllobothrium latum</name>
    <dbReference type="NCBI Taxonomy" id="60516"/>
    <lineage>
        <taxon>Eukaryota</taxon>
        <taxon>Metazoa</taxon>
        <taxon>Spiralia</taxon>
        <taxon>Lophotrochozoa</taxon>
        <taxon>Platyhelminthes</taxon>
        <taxon>Cestoda</taxon>
        <taxon>Eucestoda</taxon>
        <taxon>Diphyllobothriidea</taxon>
        <taxon>Diphyllobothriidae</taxon>
        <taxon>Dibothriocephalus</taxon>
    </lineage>
</organism>
<evidence type="ECO:0000256" key="5">
    <source>
        <dbReference type="ARBA" id="ARBA00022786"/>
    </source>
</evidence>
<proteinExistence type="predicted"/>
<evidence type="ECO:0000313" key="9">
    <source>
        <dbReference type="Proteomes" id="UP000281553"/>
    </source>
</evidence>